<evidence type="ECO:0000313" key="4">
    <source>
        <dbReference type="EMBL" id="PRY63858.1"/>
    </source>
</evidence>
<dbReference type="InterPro" id="IPR040198">
    <property type="entry name" value="Fido_containing"/>
</dbReference>
<organism evidence="4 5">
    <name type="scientific">Glaciihabitans tibetensis</name>
    <dbReference type="NCBI Taxonomy" id="1266600"/>
    <lineage>
        <taxon>Bacteria</taxon>
        <taxon>Bacillati</taxon>
        <taxon>Actinomycetota</taxon>
        <taxon>Actinomycetes</taxon>
        <taxon>Micrococcales</taxon>
        <taxon>Microbacteriaceae</taxon>
        <taxon>Glaciihabitans</taxon>
    </lineage>
</organism>
<keyword evidence="2" id="KW-0547">Nucleotide-binding</keyword>
<evidence type="ECO:0000256" key="2">
    <source>
        <dbReference type="PIRSR" id="PIRSR640198-2"/>
    </source>
</evidence>
<evidence type="ECO:0000256" key="1">
    <source>
        <dbReference type="PIRSR" id="PIRSR640198-1"/>
    </source>
</evidence>
<gene>
    <name evidence="4" type="ORF">B0I08_1171</name>
</gene>
<dbReference type="SUPFAM" id="SSF140931">
    <property type="entry name" value="Fic-like"/>
    <property type="match status" value="1"/>
</dbReference>
<feature type="active site" evidence="1">
    <location>
        <position position="226"/>
    </location>
</feature>
<dbReference type="InterPro" id="IPR025758">
    <property type="entry name" value="Fic/DOC_N"/>
</dbReference>
<dbReference type="OrthoDB" id="9813719at2"/>
<keyword evidence="5" id="KW-1185">Reference proteome</keyword>
<name>A0A2T0V1A3_9MICO</name>
<keyword evidence="2" id="KW-0067">ATP-binding</keyword>
<evidence type="ECO:0000259" key="3">
    <source>
        <dbReference type="PROSITE" id="PS51459"/>
    </source>
</evidence>
<dbReference type="InterPro" id="IPR003812">
    <property type="entry name" value="Fido"/>
</dbReference>
<dbReference type="Gene3D" id="1.10.3290.10">
    <property type="entry name" value="Fido-like domain"/>
    <property type="match status" value="1"/>
</dbReference>
<dbReference type="Pfam" id="PF02661">
    <property type="entry name" value="Fic"/>
    <property type="match status" value="1"/>
</dbReference>
<dbReference type="RefSeq" id="WP_106215231.1">
    <property type="nucleotide sequence ID" value="NZ_PVTL01000017.1"/>
</dbReference>
<dbReference type="Proteomes" id="UP000237983">
    <property type="component" value="Unassembled WGS sequence"/>
</dbReference>
<dbReference type="GO" id="GO:0005524">
    <property type="term" value="F:ATP binding"/>
    <property type="evidence" value="ECO:0007669"/>
    <property type="project" value="UniProtKB-KW"/>
</dbReference>
<dbReference type="PANTHER" id="PTHR13504">
    <property type="entry name" value="FIDO DOMAIN-CONTAINING PROTEIN DDB_G0283145"/>
    <property type="match status" value="1"/>
</dbReference>
<accession>A0A2T0V1A3</accession>
<dbReference type="PROSITE" id="PS51459">
    <property type="entry name" value="FIDO"/>
    <property type="match status" value="1"/>
</dbReference>
<protein>
    <submittedName>
        <fullName evidence="4">Fic family protein</fullName>
    </submittedName>
</protein>
<sequence length="397" mass="42980">MTTVGEPGPWPTLDYEARPWGLAEDAYGSRNQRRLASGPYQAALPALISHRSIPLEGELAALTEEAAAELARFDSEVGQIAAPFASILLRTESASSSEIENLTSGAGQIALAELGERAPKNAQLVVGNVRAMQAALKLSETLTVHAILEMHRALLEHSDPLIVGHWRDQQVWIGGGSLGPHTAQFVPPHHDRVPDLMDDLIVFANRTDLPRLAQTAIVHAQFETIHPFPDGNGRVGRALVQAMLRSGQLTRNVTVPVSAGLLHNTGRYFDALGAYRQGDVTPIVRAIAEASFAAVHNGRQLVADLEAVRQGWAERITARRDSAIHRLVDVLLRQPVIDAATAADHLGISVVNAQLAVDRLVAMDVLTQVTSGRRNRIWQANEVVDALDAFGARARRQ</sequence>
<dbReference type="Pfam" id="PF13784">
    <property type="entry name" value="Fic_N"/>
    <property type="match status" value="1"/>
</dbReference>
<reference evidence="4 5" key="1">
    <citation type="submission" date="2018-03" db="EMBL/GenBank/DDBJ databases">
        <title>Genomic Encyclopedia of Type Strains, Phase III (KMG-III): the genomes of soil and plant-associated and newly described type strains.</title>
        <authorList>
            <person name="Whitman W."/>
        </authorList>
    </citation>
    <scope>NUCLEOTIDE SEQUENCE [LARGE SCALE GENOMIC DNA]</scope>
    <source>
        <strain evidence="4 5">CGMCC 1.12484</strain>
    </source>
</reference>
<dbReference type="AlphaFoldDB" id="A0A2T0V1A3"/>
<feature type="binding site" evidence="2">
    <location>
        <begin position="230"/>
        <end position="237"/>
    </location>
    <ligand>
        <name>ATP</name>
        <dbReference type="ChEBI" id="CHEBI:30616"/>
    </ligand>
</feature>
<feature type="domain" description="Fido" evidence="3">
    <location>
        <begin position="142"/>
        <end position="289"/>
    </location>
</feature>
<dbReference type="EMBL" id="PVTL01000017">
    <property type="protein sequence ID" value="PRY63858.1"/>
    <property type="molecule type" value="Genomic_DNA"/>
</dbReference>
<proteinExistence type="predicted"/>
<comment type="caution">
    <text evidence="4">The sequence shown here is derived from an EMBL/GenBank/DDBJ whole genome shotgun (WGS) entry which is preliminary data.</text>
</comment>
<dbReference type="PANTHER" id="PTHR13504:SF38">
    <property type="entry name" value="FIDO DOMAIN-CONTAINING PROTEIN"/>
    <property type="match status" value="1"/>
</dbReference>
<dbReference type="InterPro" id="IPR036597">
    <property type="entry name" value="Fido-like_dom_sf"/>
</dbReference>
<evidence type="ECO:0000313" key="5">
    <source>
        <dbReference type="Proteomes" id="UP000237983"/>
    </source>
</evidence>